<dbReference type="Proteomes" id="UP001597641">
    <property type="component" value="Unassembled WGS sequence"/>
</dbReference>
<dbReference type="Pfam" id="PF08242">
    <property type="entry name" value="Methyltransf_12"/>
    <property type="match status" value="1"/>
</dbReference>
<name>A0ABW6C1J5_9BACT</name>
<reference evidence="4" key="1">
    <citation type="journal article" date="2019" name="Int. J. Syst. Evol. Microbiol.">
        <title>The Global Catalogue of Microorganisms (GCM) 10K type strain sequencing project: providing services to taxonomists for standard genome sequencing and annotation.</title>
        <authorList>
            <consortium name="The Broad Institute Genomics Platform"/>
            <consortium name="The Broad Institute Genome Sequencing Center for Infectious Disease"/>
            <person name="Wu L."/>
            <person name="Ma J."/>
        </authorList>
    </citation>
    <scope>NUCLEOTIDE SEQUENCE [LARGE SCALE GENOMIC DNA]</scope>
    <source>
        <strain evidence="4">KCTC 23984</strain>
    </source>
</reference>
<keyword evidence="3" id="KW-0489">Methyltransferase</keyword>
<organism evidence="3 4">
    <name type="scientific">Pontibacter toksunensis</name>
    <dbReference type="NCBI Taxonomy" id="1332631"/>
    <lineage>
        <taxon>Bacteria</taxon>
        <taxon>Pseudomonadati</taxon>
        <taxon>Bacteroidota</taxon>
        <taxon>Cytophagia</taxon>
        <taxon>Cytophagales</taxon>
        <taxon>Hymenobacteraceae</taxon>
        <taxon>Pontibacter</taxon>
    </lineage>
</organism>
<dbReference type="PANTHER" id="PTHR43861">
    <property type="entry name" value="TRANS-ACONITATE 2-METHYLTRANSFERASE-RELATED"/>
    <property type="match status" value="1"/>
</dbReference>
<dbReference type="EMBL" id="JBHUOX010000058">
    <property type="protein sequence ID" value="MFD3003960.1"/>
    <property type="molecule type" value="Genomic_DNA"/>
</dbReference>
<dbReference type="InterPro" id="IPR013217">
    <property type="entry name" value="Methyltransf_12"/>
</dbReference>
<comment type="caution">
    <text evidence="3">The sequence shown here is derived from an EMBL/GenBank/DDBJ whole genome shotgun (WGS) entry which is preliminary data.</text>
</comment>
<dbReference type="EC" id="2.1.1.-" evidence="3"/>
<dbReference type="GO" id="GO:0008168">
    <property type="term" value="F:methyltransferase activity"/>
    <property type="evidence" value="ECO:0007669"/>
    <property type="project" value="UniProtKB-KW"/>
</dbReference>
<sequence>MKIASSISAYWLYTFLLSLCMTACNSSQAQREQVTSDGYSTKEAHPDGTGKVYLGREIAGIMGAGGGGWLERNTRQEEEDVALAIENMSLSPQSVVADIGAGTGYYTFRIAPKVPEGKVYAIDVQDAFITALNEKKRELGLTNIEVVKGGDQSPNLLDASLDLAIMVDVYHELEYPQEMLQAIHKALKPDGKLLLLEYRAEDDSVPIKELHKMSVNQVNKELSANGFQLSDKKDFLPIQHFLLYEKVEE</sequence>
<dbReference type="InterPro" id="IPR029063">
    <property type="entry name" value="SAM-dependent_MTases_sf"/>
</dbReference>
<evidence type="ECO:0000256" key="1">
    <source>
        <dbReference type="SAM" id="SignalP"/>
    </source>
</evidence>
<protein>
    <submittedName>
        <fullName evidence="3">Class I SAM-dependent methyltransferase</fullName>
        <ecNumber evidence="3">2.1.1.-</ecNumber>
    </submittedName>
</protein>
<dbReference type="CDD" id="cd02440">
    <property type="entry name" value="AdoMet_MTases"/>
    <property type="match status" value="1"/>
</dbReference>
<feature type="domain" description="Methyltransferase type 12" evidence="2">
    <location>
        <begin position="98"/>
        <end position="193"/>
    </location>
</feature>
<keyword evidence="4" id="KW-1185">Reference proteome</keyword>
<gene>
    <name evidence="3" type="ORF">ACFS7Z_26630</name>
</gene>
<dbReference type="SUPFAM" id="SSF53335">
    <property type="entry name" value="S-adenosyl-L-methionine-dependent methyltransferases"/>
    <property type="match status" value="1"/>
</dbReference>
<evidence type="ECO:0000313" key="3">
    <source>
        <dbReference type="EMBL" id="MFD3003960.1"/>
    </source>
</evidence>
<dbReference type="GO" id="GO:0032259">
    <property type="term" value="P:methylation"/>
    <property type="evidence" value="ECO:0007669"/>
    <property type="project" value="UniProtKB-KW"/>
</dbReference>
<dbReference type="RefSeq" id="WP_377492361.1">
    <property type="nucleotide sequence ID" value="NZ_JBHUOX010000058.1"/>
</dbReference>
<evidence type="ECO:0000259" key="2">
    <source>
        <dbReference type="Pfam" id="PF08242"/>
    </source>
</evidence>
<keyword evidence="1" id="KW-0732">Signal</keyword>
<feature type="chain" id="PRO_5046716083" evidence="1">
    <location>
        <begin position="30"/>
        <end position="249"/>
    </location>
</feature>
<keyword evidence="3" id="KW-0808">Transferase</keyword>
<evidence type="ECO:0000313" key="4">
    <source>
        <dbReference type="Proteomes" id="UP001597641"/>
    </source>
</evidence>
<feature type="signal peptide" evidence="1">
    <location>
        <begin position="1"/>
        <end position="29"/>
    </location>
</feature>
<proteinExistence type="predicted"/>
<accession>A0ABW6C1J5</accession>
<dbReference type="Gene3D" id="3.40.50.150">
    <property type="entry name" value="Vaccinia Virus protein VP39"/>
    <property type="match status" value="1"/>
</dbReference>